<feature type="transmembrane region" description="Helical" evidence="1">
    <location>
        <begin position="162"/>
        <end position="183"/>
    </location>
</feature>
<dbReference type="AlphaFoldDB" id="A0AA49JJ90"/>
<accession>A0AA49JJ90</accession>
<keyword evidence="2" id="KW-0732">Signal</keyword>
<gene>
    <name evidence="3" type="ORF">K4G66_10220</name>
</gene>
<dbReference type="EMBL" id="CP120682">
    <property type="protein sequence ID" value="WKN39072.1"/>
    <property type="molecule type" value="Genomic_DNA"/>
</dbReference>
<protein>
    <recommendedName>
        <fullName evidence="4">Protein BatD</fullName>
    </recommendedName>
</protein>
<evidence type="ECO:0008006" key="4">
    <source>
        <dbReference type="Google" id="ProtNLM"/>
    </source>
</evidence>
<keyword evidence="1" id="KW-0472">Membrane</keyword>
<keyword evidence="1" id="KW-0812">Transmembrane</keyword>
<name>A0AA49JJ90_9BACT</name>
<feature type="chain" id="PRO_5041409300" description="Protein BatD" evidence="2">
    <location>
        <begin position="24"/>
        <end position="308"/>
    </location>
</feature>
<proteinExistence type="predicted"/>
<reference evidence="3" key="2">
    <citation type="journal article" date="2024" name="Antonie Van Leeuwenhoek">
        <title>Roseihalotalea indica gen. nov., sp. nov., a halophilic Bacteroidetes from mesopelagic Southwest Indian Ocean with higher carbohydrate metabolic potential.</title>
        <authorList>
            <person name="Chen B."/>
            <person name="Zhang M."/>
            <person name="Lin D."/>
            <person name="Ye J."/>
            <person name="Tang K."/>
        </authorList>
    </citation>
    <scope>NUCLEOTIDE SEQUENCE</scope>
    <source>
        <strain evidence="3">TK19036</strain>
    </source>
</reference>
<evidence type="ECO:0000256" key="2">
    <source>
        <dbReference type="SAM" id="SignalP"/>
    </source>
</evidence>
<feature type="signal peptide" evidence="2">
    <location>
        <begin position="1"/>
        <end position="23"/>
    </location>
</feature>
<evidence type="ECO:0000256" key="1">
    <source>
        <dbReference type="SAM" id="Phobius"/>
    </source>
</evidence>
<sequence length="308" mass="35800">MRITRFLFLYLCVILLSGTGALAQALKPTGYFLQDTIKIGEPIKYTLTFRYPAELEVIFPSEEQSFAPFEYIERNFSPTRTDSTTSYDSVVYTLMTFELDSLQTLALPVYIIGADREGNADSTAIYANMDSVYLHQLITQMPDSVDLKENTAYLDIPLQFNYPYLLIGLGVLATLALIIYLVFGDRIRKQWKLRRLRKDYKNFSGQFAESIARLEQTPDKHHSEETLVVWKRYMERLESAPYTKMTTKEIVKLPSEQTLTDDLKAIDRSIYGHHLNGELIGHFKHLEQHTHQRYEQRYRDIQHGRSNS</sequence>
<organism evidence="3">
    <name type="scientific">Roseihalotalea indica</name>
    <dbReference type="NCBI Taxonomy" id="2867963"/>
    <lineage>
        <taxon>Bacteria</taxon>
        <taxon>Pseudomonadati</taxon>
        <taxon>Bacteroidota</taxon>
        <taxon>Cytophagia</taxon>
        <taxon>Cytophagales</taxon>
        <taxon>Catalimonadaceae</taxon>
        <taxon>Roseihalotalea</taxon>
    </lineage>
</organism>
<reference evidence="3" key="1">
    <citation type="journal article" date="2023" name="Comput. Struct. Biotechnol. J.">
        <title>Discovery of a novel marine Bacteroidetes with a rich repertoire of carbohydrate-active enzymes.</title>
        <authorList>
            <person name="Chen B."/>
            <person name="Liu G."/>
            <person name="Chen Q."/>
            <person name="Wang H."/>
            <person name="Liu L."/>
            <person name="Tang K."/>
        </authorList>
    </citation>
    <scope>NUCLEOTIDE SEQUENCE</scope>
    <source>
        <strain evidence="3">TK19036</strain>
    </source>
</reference>
<keyword evidence="1" id="KW-1133">Transmembrane helix</keyword>
<evidence type="ECO:0000313" key="3">
    <source>
        <dbReference type="EMBL" id="WKN39072.1"/>
    </source>
</evidence>